<dbReference type="Pfam" id="PF00069">
    <property type="entry name" value="Pkinase"/>
    <property type="match status" value="1"/>
</dbReference>
<evidence type="ECO:0000313" key="4">
    <source>
        <dbReference type="EMBL" id="TNJ28914.1"/>
    </source>
</evidence>
<dbReference type="PROSITE" id="PS50088">
    <property type="entry name" value="ANK_REPEAT"/>
    <property type="match status" value="1"/>
</dbReference>
<dbReference type="Gene3D" id="1.25.40.20">
    <property type="entry name" value="Ankyrin repeat-containing domain"/>
    <property type="match status" value="2"/>
</dbReference>
<proteinExistence type="predicted"/>
<feature type="region of interest" description="Disordered" evidence="2">
    <location>
        <begin position="511"/>
        <end position="533"/>
    </location>
</feature>
<dbReference type="AlphaFoldDB" id="A0A4Z1SSS8"/>
<feature type="repeat" description="ANK" evidence="1">
    <location>
        <begin position="790"/>
        <end position="822"/>
    </location>
</feature>
<dbReference type="PROSITE" id="PS50011">
    <property type="entry name" value="PROTEIN_KINASE_DOM"/>
    <property type="match status" value="1"/>
</dbReference>
<organism evidence="4 5">
    <name type="scientific">Giardia muris</name>
    <dbReference type="NCBI Taxonomy" id="5742"/>
    <lineage>
        <taxon>Eukaryota</taxon>
        <taxon>Metamonada</taxon>
        <taxon>Diplomonadida</taxon>
        <taxon>Hexamitidae</taxon>
        <taxon>Giardiinae</taxon>
        <taxon>Giardia</taxon>
    </lineage>
</organism>
<keyword evidence="4" id="KW-0418">Kinase</keyword>
<protein>
    <submittedName>
        <fullName evidence="4">Kinase, NEK</fullName>
    </submittedName>
</protein>
<dbReference type="VEuPathDB" id="GiardiaDB:GMRT_15333"/>
<dbReference type="GO" id="GO:0004672">
    <property type="term" value="F:protein kinase activity"/>
    <property type="evidence" value="ECO:0007669"/>
    <property type="project" value="InterPro"/>
</dbReference>
<evidence type="ECO:0000259" key="3">
    <source>
        <dbReference type="PROSITE" id="PS50011"/>
    </source>
</evidence>
<dbReference type="PANTHER" id="PTHR24120:SF4">
    <property type="entry name" value="GH07239P"/>
    <property type="match status" value="1"/>
</dbReference>
<comment type="caution">
    <text evidence="4">The sequence shown here is derived from an EMBL/GenBank/DDBJ whole genome shotgun (WGS) entry which is preliminary data.</text>
</comment>
<name>A0A4Z1SSS8_GIAMU</name>
<feature type="domain" description="Protein kinase" evidence="3">
    <location>
        <begin position="10"/>
        <end position="276"/>
    </location>
</feature>
<dbReference type="SMART" id="SM00248">
    <property type="entry name" value="ANK"/>
    <property type="match status" value="10"/>
</dbReference>
<dbReference type="PANTHER" id="PTHR24120">
    <property type="entry name" value="GH07239P"/>
    <property type="match status" value="1"/>
</dbReference>
<dbReference type="InterPro" id="IPR036770">
    <property type="entry name" value="Ankyrin_rpt-contain_sf"/>
</dbReference>
<keyword evidence="4" id="KW-0808">Transferase</keyword>
<gene>
    <name evidence="4" type="ORF">GMRT_15333</name>
</gene>
<dbReference type="Pfam" id="PF12796">
    <property type="entry name" value="Ank_2"/>
    <property type="match status" value="2"/>
</dbReference>
<dbReference type="EMBL" id="VDLU01000002">
    <property type="protein sequence ID" value="TNJ28914.1"/>
    <property type="molecule type" value="Genomic_DNA"/>
</dbReference>
<sequence length="939" mass="104649">MLPACLLAAYECSEPLEVTRYVKTYRVMHRASGTARLCQSLDYRSLVGNLREPRFDDIHLWAQLTHPSLCHIHEVLHENHRHLVHVVFDWPSGRLMRDIIFQNARRRVRVPDPQLWQVLARLVDALAYLHRPVRPRVAERRRFIHRHVTPDSIYIDDQGLPYLAPPPLPFLLGLKMISDRPVEACLYCAPEILMMRRYTDCVDMWSLGCTLYEYATNTPFVTVVQPERIRNSCKQLMTHRAHPNVTPVYLQMLSRLLQFDEGARVSAARMRQHFRVKDALNDEDTVTYHGRERDISYLASAVESRTITPALSDISIPILSATNSQEEQNSDIPSCGDTELTVSKLGMHSESLPPAEKPNGLPPRTRQKLEEENFGLTEPSITPELANIVDRLIIDYLNNEVPESVTIDEMVSQLERVVPGFFSHGMKVHLHSPSDIALLHMLKAELDKRLEQCKIQLCSSAFTSTTGFRVGTSRASFFEGSTLSQSNTLRVSSPPSSLLRSIPTELQETAELADTQGSERVGSPPKTAPRWKRSPSLATLLQESLSTGMLDMKFELRIREAIYHGRFELPDLQVGTRLMRSAARNDNTAVRELLKAEGRLIDPDGRTALMYATIAGNTTAIDLLRPIEAGFAMNNGITALMLAAYYNDVNTVQLLKHSEAQLQTIEGYTALMFATVRGHKEAVNALIGLEAGIRTNEGTTALMLAAQLGQTEIAALLSPLESGLYNIHGETALMHAIVALHETIAEELCLHEAGYLTFSGNTGLMFAARMNLHSVAKKLVTREGQLRNRKGETALMFAAMMGNESLVELLAPVEAGARTENGQTALMYAASYGHIGVVQILSGQEKRLVDNVGTTALMCAVQNSRVEVAKYLSQVEAGMQRQGGETALMDAVRHSNIELVLLLARQERTLTLENGQTALDLAQSIGSEELMRILMFMPN</sequence>
<dbReference type="InterPro" id="IPR011009">
    <property type="entry name" value="Kinase-like_dom_sf"/>
</dbReference>
<evidence type="ECO:0000256" key="2">
    <source>
        <dbReference type="SAM" id="MobiDB-lite"/>
    </source>
</evidence>
<dbReference type="SUPFAM" id="SSF48403">
    <property type="entry name" value="Ankyrin repeat"/>
    <property type="match status" value="1"/>
</dbReference>
<dbReference type="OrthoDB" id="20872at2759"/>
<keyword evidence="5" id="KW-1185">Reference proteome</keyword>
<dbReference type="SUPFAM" id="SSF56112">
    <property type="entry name" value="Protein kinase-like (PK-like)"/>
    <property type="match status" value="1"/>
</dbReference>
<dbReference type="InterPro" id="IPR000719">
    <property type="entry name" value="Prot_kinase_dom"/>
</dbReference>
<evidence type="ECO:0000313" key="5">
    <source>
        <dbReference type="Proteomes" id="UP000315496"/>
    </source>
</evidence>
<dbReference type="GO" id="GO:0005524">
    <property type="term" value="F:ATP binding"/>
    <property type="evidence" value="ECO:0007669"/>
    <property type="project" value="InterPro"/>
</dbReference>
<accession>A0A4Z1SSS8</accession>
<dbReference type="InterPro" id="IPR002110">
    <property type="entry name" value="Ankyrin_rpt"/>
</dbReference>
<reference evidence="4 5" key="1">
    <citation type="submission" date="2019-05" db="EMBL/GenBank/DDBJ databases">
        <title>The compact genome of Giardia muris reveals important steps in the evolution of intestinal protozoan parasites.</title>
        <authorList>
            <person name="Xu F."/>
            <person name="Jimenez-Gonzalez A."/>
            <person name="Einarsson E."/>
            <person name="Astvaldsson A."/>
            <person name="Peirasmaki D."/>
            <person name="Eckmann L."/>
            <person name="Andersson J.O."/>
            <person name="Svard S.G."/>
            <person name="Jerlstrom-Hultqvist J."/>
        </authorList>
    </citation>
    <scope>NUCLEOTIDE SEQUENCE [LARGE SCALE GENOMIC DNA]</scope>
    <source>
        <strain evidence="4 5">Roberts-Thomson</strain>
    </source>
</reference>
<dbReference type="Proteomes" id="UP000315496">
    <property type="component" value="Chromosome 2"/>
</dbReference>
<dbReference type="Gene3D" id="1.10.510.10">
    <property type="entry name" value="Transferase(Phosphotransferase) domain 1"/>
    <property type="match status" value="1"/>
</dbReference>
<keyword evidence="1" id="KW-0040">ANK repeat</keyword>
<evidence type="ECO:0000256" key="1">
    <source>
        <dbReference type="PROSITE-ProRule" id="PRU00023"/>
    </source>
</evidence>
<dbReference type="SMART" id="SM00220">
    <property type="entry name" value="S_TKc"/>
    <property type="match status" value="1"/>
</dbReference>